<keyword evidence="4" id="KW-0235">DNA replication</keyword>
<evidence type="ECO:0000256" key="7">
    <source>
        <dbReference type="ARBA" id="ARBA00023014"/>
    </source>
</evidence>
<dbReference type="OrthoDB" id="421393at2759"/>
<accession>A0A059F5N1</accession>
<dbReference type="HOGENOM" id="CLU_026253_2_1_1"/>
<dbReference type="AlphaFoldDB" id="A0A059F5N1"/>
<evidence type="ECO:0000256" key="2">
    <source>
        <dbReference type="ARBA" id="ARBA00022485"/>
    </source>
</evidence>
<dbReference type="STRING" id="1288291.A0A059F5N1"/>
<name>A0A059F5N1_9MICR</name>
<proteinExistence type="predicted"/>
<evidence type="ECO:0000256" key="1">
    <source>
        <dbReference type="ARBA" id="ARBA00001966"/>
    </source>
</evidence>
<dbReference type="GO" id="GO:0046872">
    <property type="term" value="F:metal ion binding"/>
    <property type="evidence" value="ECO:0007669"/>
    <property type="project" value="UniProtKB-KW"/>
</dbReference>
<dbReference type="Proteomes" id="UP000030655">
    <property type="component" value="Unassembled WGS sequence"/>
</dbReference>
<dbReference type="Gene3D" id="1.20.930.80">
    <property type="match status" value="1"/>
</dbReference>
<organism evidence="9 10">
    <name type="scientific">Anncaliia algerae PRA339</name>
    <dbReference type="NCBI Taxonomy" id="1288291"/>
    <lineage>
        <taxon>Eukaryota</taxon>
        <taxon>Fungi</taxon>
        <taxon>Fungi incertae sedis</taxon>
        <taxon>Microsporidia</taxon>
        <taxon>Tubulinosematoidea</taxon>
        <taxon>Tubulinosematidae</taxon>
        <taxon>Anncaliia</taxon>
    </lineage>
</organism>
<keyword evidence="3" id="KW-0639">Primosome</keyword>
<dbReference type="InterPro" id="IPR058560">
    <property type="entry name" value="DNA_primase_C"/>
</dbReference>
<keyword evidence="5" id="KW-0479">Metal-binding</keyword>
<dbReference type="Pfam" id="PF04104">
    <property type="entry name" value="DNA_primase_lrg"/>
    <property type="match status" value="1"/>
</dbReference>
<gene>
    <name evidence="9" type="ORF">H312_00299</name>
</gene>
<dbReference type="GO" id="GO:0006270">
    <property type="term" value="P:DNA replication initiation"/>
    <property type="evidence" value="ECO:0007669"/>
    <property type="project" value="TreeGrafter"/>
</dbReference>
<comment type="cofactor">
    <cofactor evidence="1">
        <name>[4Fe-4S] cluster</name>
        <dbReference type="ChEBI" id="CHEBI:49883"/>
    </cofactor>
</comment>
<reference evidence="9 10" key="2">
    <citation type="submission" date="2014-03" db="EMBL/GenBank/DDBJ databases">
        <title>The Genome Sequence of Anncaliia algerae insect isolate PRA339.</title>
        <authorList>
            <consortium name="The Broad Institute Genome Sequencing Platform"/>
            <consortium name="The Broad Institute Genome Sequencing Center for Infectious Disease"/>
            <person name="Cuomo C."/>
            <person name="Becnel J."/>
            <person name="Sanscrainte N."/>
            <person name="Walker B."/>
            <person name="Young S.K."/>
            <person name="Zeng Q."/>
            <person name="Gargeya S."/>
            <person name="Fitzgerald M."/>
            <person name="Haas B."/>
            <person name="Abouelleil A."/>
            <person name="Alvarado L."/>
            <person name="Arachchi H.M."/>
            <person name="Berlin A.M."/>
            <person name="Chapman S.B."/>
            <person name="Dewar J."/>
            <person name="Goldberg J."/>
            <person name="Griggs A."/>
            <person name="Gujja S."/>
            <person name="Hansen M."/>
            <person name="Howarth C."/>
            <person name="Imamovic A."/>
            <person name="Larimer J."/>
            <person name="McCowan C."/>
            <person name="Murphy C."/>
            <person name="Neiman D."/>
            <person name="Pearson M."/>
            <person name="Priest M."/>
            <person name="Roberts A."/>
            <person name="Saif S."/>
            <person name="Shea T."/>
            <person name="Sisk P."/>
            <person name="Sykes S."/>
            <person name="Wortman J."/>
            <person name="Nusbaum C."/>
            <person name="Birren B."/>
        </authorList>
    </citation>
    <scope>NUCLEOTIDE SEQUENCE [LARGE SCALE GENOMIC DNA]</scope>
    <source>
        <strain evidence="9 10">PRA339</strain>
    </source>
</reference>
<evidence type="ECO:0000259" key="8">
    <source>
        <dbReference type="Pfam" id="PF04104"/>
    </source>
</evidence>
<evidence type="ECO:0000256" key="6">
    <source>
        <dbReference type="ARBA" id="ARBA00023004"/>
    </source>
</evidence>
<keyword evidence="7" id="KW-0411">Iron-sulfur</keyword>
<evidence type="ECO:0000256" key="4">
    <source>
        <dbReference type="ARBA" id="ARBA00022705"/>
    </source>
</evidence>
<keyword evidence="6" id="KW-0408">Iron</keyword>
<dbReference type="EMBL" id="KK365131">
    <property type="protein sequence ID" value="KCZ82276.1"/>
    <property type="molecule type" value="Genomic_DNA"/>
</dbReference>
<sequence>MKRIKPTQNIKKAEFYISLPKVKENLSEIQRLSMLRIKTLRINENSNTDESIQDISNKSEDILSHFYTRMVCAQSLWSANWFVNQEALLFKRRIRELTDNELEEEFYHFFLHLSSLDNVNKLITDETIFLINNKGKIPFERSYKVHFKFIVDLLMNRKVELEKGYAKVDFLNYRSIMTNFFRKHLEKTMTQLNNYYVDNPDERIKRIYNKIFSFEEEVTESTINNVVKYLPPCIDSIIKKANQEKGLKYTDRQILVRFFKDAGVSIEECIKYLRNVFKVSKDIFDKQYLYSIRHNYGLEGKRANYKSYPCSKIINSFVDNACVSCPFKRKSNLKEYFIQHNLEIEELPELLKDDNYEKNCTLLLNKVTNAEHNEIINSPIEFYKIFKEKSKND</sequence>
<reference evidence="10" key="1">
    <citation type="submission" date="2013-02" db="EMBL/GenBank/DDBJ databases">
        <authorList>
            <consortium name="The Broad Institute Genome Sequencing Platform"/>
            <person name="Cuomo C."/>
            <person name="Becnel J."/>
            <person name="Sanscrainte N."/>
            <person name="Walker B."/>
            <person name="Young S.K."/>
            <person name="Zeng Q."/>
            <person name="Gargeya S."/>
            <person name="Fitzgerald M."/>
            <person name="Haas B."/>
            <person name="Abouelleil A."/>
            <person name="Alvarado L."/>
            <person name="Arachchi H.M."/>
            <person name="Berlin A.M."/>
            <person name="Chapman S.B."/>
            <person name="Dewar J."/>
            <person name="Goldberg J."/>
            <person name="Griggs A."/>
            <person name="Gujja S."/>
            <person name="Hansen M."/>
            <person name="Howarth C."/>
            <person name="Imamovic A."/>
            <person name="Larimer J."/>
            <person name="McCowan C."/>
            <person name="Murphy C."/>
            <person name="Neiman D."/>
            <person name="Pearson M."/>
            <person name="Priest M."/>
            <person name="Roberts A."/>
            <person name="Saif S."/>
            <person name="Shea T."/>
            <person name="Sisk P."/>
            <person name="Sykes S."/>
            <person name="Wortman J."/>
            <person name="Nusbaum C."/>
            <person name="Birren B."/>
        </authorList>
    </citation>
    <scope>NUCLEOTIDE SEQUENCE [LARGE SCALE GENOMIC DNA]</scope>
    <source>
        <strain evidence="10">PRA339</strain>
    </source>
</reference>
<evidence type="ECO:0000256" key="5">
    <source>
        <dbReference type="ARBA" id="ARBA00022723"/>
    </source>
</evidence>
<dbReference type="GO" id="GO:0006269">
    <property type="term" value="P:DNA replication, synthesis of primer"/>
    <property type="evidence" value="ECO:0007669"/>
    <property type="project" value="UniProtKB-KW"/>
</dbReference>
<evidence type="ECO:0000313" key="10">
    <source>
        <dbReference type="Proteomes" id="UP000030655"/>
    </source>
</evidence>
<dbReference type="InterPro" id="IPR007238">
    <property type="entry name" value="DNA_primase_lsu_euk/arc"/>
</dbReference>
<protein>
    <recommendedName>
        <fullName evidence="8">DNA primase large subunit C-terminal domain-containing protein</fullName>
    </recommendedName>
</protein>
<dbReference type="Pfam" id="PF26466">
    <property type="entry name" value="DNA_primase_lrg_N"/>
    <property type="match status" value="1"/>
</dbReference>
<evidence type="ECO:0000313" key="9">
    <source>
        <dbReference type="EMBL" id="KCZ82276.1"/>
    </source>
</evidence>
<keyword evidence="10" id="KW-1185">Reference proteome</keyword>
<keyword evidence="2" id="KW-0004">4Fe-4S</keyword>
<dbReference type="PANTHER" id="PTHR10537:SF3">
    <property type="entry name" value="DNA PRIMASE LARGE SUBUNIT"/>
    <property type="match status" value="1"/>
</dbReference>
<dbReference type="GO" id="GO:0005658">
    <property type="term" value="C:alpha DNA polymerase:primase complex"/>
    <property type="evidence" value="ECO:0007669"/>
    <property type="project" value="TreeGrafter"/>
</dbReference>
<feature type="domain" description="DNA primase large subunit C-terminal" evidence="8">
    <location>
        <begin position="228"/>
        <end position="383"/>
    </location>
</feature>
<evidence type="ECO:0000256" key="3">
    <source>
        <dbReference type="ARBA" id="ARBA00022515"/>
    </source>
</evidence>
<dbReference type="PANTHER" id="PTHR10537">
    <property type="entry name" value="DNA PRIMASE LARGE SUBUNIT"/>
    <property type="match status" value="1"/>
</dbReference>
<dbReference type="GO" id="GO:0051539">
    <property type="term" value="F:4 iron, 4 sulfur cluster binding"/>
    <property type="evidence" value="ECO:0007669"/>
    <property type="project" value="UniProtKB-KW"/>
</dbReference>
<dbReference type="VEuPathDB" id="MicrosporidiaDB:H312_00299"/>